<dbReference type="PRINTS" id="PR00121">
    <property type="entry name" value="NAKATPASE"/>
</dbReference>
<keyword evidence="11 17" id="KW-0067">ATP-binding</keyword>
<proteinExistence type="inferred from homology"/>
<evidence type="ECO:0000256" key="14">
    <source>
        <dbReference type="ARBA" id="ARBA00022989"/>
    </source>
</evidence>
<dbReference type="FunFam" id="2.70.150.10:FF:000029">
    <property type="entry name" value="Calcium-transporting ATPase"/>
    <property type="match status" value="1"/>
</dbReference>
<dbReference type="Gene3D" id="1.20.1110.10">
    <property type="entry name" value="Calcium-transporting ATPase, transmembrane domain"/>
    <property type="match status" value="3"/>
</dbReference>
<comment type="catalytic activity">
    <reaction evidence="17">
        <text>Ca(2+)(in) + ATP + H2O = Ca(2+)(out) + ADP + phosphate + H(+)</text>
        <dbReference type="Rhea" id="RHEA:18105"/>
        <dbReference type="ChEBI" id="CHEBI:15377"/>
        <dbReference type="ChEBI" id="CHEBI:15378"/>
        <dbReference type="ChEBI" id="CHEBI:29108"/>
        <dbReference type="ChEBI" id="CHEBI:30616"/>
        <dbReference type="ChEBI" id="CHEBI:43474"/>
        <dbReference type="ChEBI" id="CHEBI:456216"/>
        <dbReference type="EC" id="7.2.2.10"/>
    </reaction>
</comment>
<dbReference type="Gene3D" id="2.70.150.10">
    <property type="entry name" value="Calcium-transporting ATPase, cytoplasmic transduction domain A"/>
    <property type="match status" value="1"/>
</dbReference>
<dbReference type="GO" id="GO:0005388">
    <property type="term" value="F:P-type calcium transporter activity"/>
    <property type="evidence" value="ECO:0007669"/>
    <property type="project" value="UniProtKB-EC"/>
</dbReference>
<dbReference type="PRINTS" id="PR00119">
    <property type="entry name" value="CATATPASE"/>
</dbReference>
<organism evidence="19 20">
    <name type="scientific">Saprolegnia diclina (strain VS20)</name>
    <dbReference type="NCBI Taxonomy" id="1156394"/>
    <lineage>
        <taxon>Eukaryota</taxon>
        <taxon>Sar</taxon>
        <taxon>Stramenopiles</taxon>
        <taxon>Oomycota</taxon>
        <taxon>Saprolegniomycetes</taxon>
        <taxon>Saprolegniales</taxon>
        <taxon>Saprolegniaceae</taxon>
        <taxon>Saprolegnia</taxon>
    </lineage>
</organism>
<keyword evidence="7 17" id="KW-0812">Transmembrane</keyword>
<evidence type="ECO:0000256" key="5">
    <source>
        <dbReference type="ARBA" id="ARBA00022553"/>
    </source>
</evidence>
<reference evidence="19 20" key="1">
    <citation type="submission" date="2012-04" db="EMBL/GenBank/DDBJ databases">
        <title>The Genome Sequence of Saprolegnia declina VS20.</title>
        <authorList>
            <consortium name="The Broad Institute Genome Sequencing Platform"/>
            <person name="Russ C."/>
            <person name="Nusbaum C."/>
            <person name="Tyler B."/>
            <person name="van West P."/>
            <person name="Dieguez-Uribeondo J."/>
            <person name="de Bruijn I."/>
            <person name="Tripathy S."/>
            <person name="Jiang R."/>
            <person name="Young S.K."/>
            <person name="Zeng Q."/>
            <person name="Gargeya S."/>
            <person name="Fitzgerald M."/>
            <person name="Haas B."/>
            <person name="Abouelleil A."/>
            <person name="Alvarado L."/>
            <person name="Arachchi H.M."/>
            <person name="Berlin A."/>
            <person name="Chapman S.B."/>
            <person name="Goldberg J."/>
            <person name="Griggs A."/>
            <person name="Gujja S."/>
            <person name="Hansen M."/>
            <person name="Howarth C."/>
            <person name="Imamovic A."/>
            <person name="Larimer J."/>
            <person name="McCowen C."/>
            <person name="Montmayeur A."/>
            <person name="Murphy C."/>
            <person name="Neiman D."/>
            <person name="Pearson M."/>
            <person name="Priest M."/>
            <person name="Roberts A."/>
            <person name="Saif S."/>
            <person name="Shea T."/>
            <person name="Sisk P."/>
            <person name="Sykes S."/>
            <person name="Wortman J."/>
            <person name="Nusbaum C."/>
            <person name="Birren B."/>
        </authorList>
    </citation>
    <scope>NUCLEOTIDE SEQUENCE [LARGE SCALE GENOMIC DNA]</scope>
    <source>
        <strain evidence="19 20">VS20</strain>
    </source>
</reference>
<dbReference type="InParanoid" id="T0QAP7"/>
<feature type="transmembrane region" description="Helical" evidence="17">
    <location>
        <begin position="881"/>
        <end position="902"/>
    </location>
</feature>
<dbReference type="InterPro" id="IPR001757">
    <property type="entry name" value="P_typ_ATPase"/>
</dbReference>
<keyword evidence="12" id="KW-0460">Magnesium</keyword>
<keyword evidence="13" id="KW-0112">Calmodulin-binding</keyword>
<dbReference type="SFLD" id="SFLDG00002">
    <property type="entry name" value="C1.7:_P-type_atpase_like"/>
    <property type="match status" value="1"/>
</dbReference>
<feature type="transmembrane region" description="Helical" evidence="17">
    <location>
        <begin position="83"/>
        <end position="105"/>
    </location>
</feature>
<dbReference type="EMBL" id="JH767174">
    <property type="protein sequence ID" value="EQC30590.1"/>
    <property type="molecule type" value="Genomic_DNA"/>
</dbReference>
<dbReference type="Pfam" id="PF12424">
    <property type="entry name" value="ATP_Ca_trans_C"/>
    <property type="match status" value="1"/>
</dbReference>
<evidence type="ECO:0000256" key="16">
    <source>
        <dbReference type="ARBA" id="ARBA00023136"/>
    </source>
</evidence>
<gene>
    <name evidence="19" type="ORF">SDRG_11646</name>
</gene>
<evidence type="ECO:0000313" key="20">
    <source>
        <dbReference type="Proteomes" id="UP000030762"/>
    </source>
</evidence>
<keyword evidence="16 17" id="KW-0472">Membrane</keyword>
<dbReference type="PROSITE" id="PS00154">
    <property type="entry name" value="ATPASE_E1_E2"/>
    <property type="match status" value="1"/>
</dbReference>
<dbReference type="EC" id="7.2.2.10" evidence="17"/>
<dbReference type="STRING" id="1156394.T0QAP7"/>
<dbReference type="OrthoDB" id="116380at2759"/>
<name>T0QAP7_SAPDV</name>
<dbReference type="FunFam" id="1.20.1110.10:FF:000033">
    <property type="entry name" value="Calcium-transporting ATPase"/>
    <property type="match status" value="1"/>
</dbReference>
<evidence type="ECO:0000256" key="13">
    <source>
        <dbReference type="ARBA" id="ARBA00022860"/>
    </source>
</evidence>
<keyword evidence="5" id="KW-0597">Phosphoprotein</keyword>
<feature type="transmembrane region" description="Helical" evidence="17">
    <location>
        <begin position="804"/>
        <end position="826"/>
    </location>
</feature>
<dbReference type="InterPro" id="IPR022141">
    <property type="entry name" value="ATP_Ca_trans_C"/>
</dbReference>
<dbReference type="RefSeq" id="XP_008615916.1">
    <property type="nucleotide sequence ID" value="XM_008617694.1"/>
</dbReference>
<dbReference type="SUPFAM" id="SSF81653">
    <property type="entry name" value="Calcium ATPase, transduction domain A"/>
    <property type="match status" value="1"/>
</dbReference>
<evidence type="ECO:0000256" key="4">
    <source>
        <dbReference type="ARBA" id="ARBA00022475"/>
    </source>
</evidence>
<dbReference type="InterPro" id="IPR004014">
    <property type="entry name" value="ATPase_P-typ_cation-transptr_N"/>
</dbReference>
<dbReference type="InterPro" id="IPR023299">
    <property type="entry name" value="ATPase_P-typ_cyto_dom_N"/>
</dbReference>
<evidence type="ECO:0000256" key="3">
    <source>
        <dbReference type="ARBA" id="ARBA00022448"/>
    </source>
</evidence>
<dbReference type="FunFam" id="1.20.1110.10:FF:000036">
    <property type="entry name" value="Calcium-transporting ATPase"/>
    <property type="match status" value="1"/>
</dbReference>
<keyword evidence="6 17" id="KW-0109">Calcium transport</keyword>
<dbReference type="SUPFAM" id="SSF56784">
    <property type="entry name" value="HAD-like"/>
    <property type="match status" value="1"/>
</dbReference>
<dbReference type="SMART" id="SM00831">
    <property type="entry name" value="Cation_ATPase_N"/>
    <property type="match status" value="1"/>
</dbReference>
<dbReference type="SFLD" id="SFLDF00027">
    <property type="entry name" value="p-type_atpase"/>
    <property type="match status" value="1"/>
</dbReference>
<evidence type="ECO:0000256" key="2">
    <source>
        <dbReference type="ARBA" id="ARBA00006124"/>
    </source>
</evidence>
<keyword evidence="20" id="KW-1185">Reference proteome</keyword>
<feature type="domain" description="Cation-transporting P-type ATPase N-terminal" evidence="18">
    <location>
        <begin position="22"/>
        <end position="100"/>
    </location>
</feature>
<dbReference type="SUPFAM" id="SSF81665">
    <property type="entry name" value="Calcium ATPase, transmembrane domain M"/>
    <property type="match status" value="1"/>
</dbReference>
<dbReference type="InterPro" id="IPR006408">
    <property type="entry name" value="P-type_ATPase_IIB"/>
</dbReference>
<evidence type="ECO:0000256" key="10">
    <source>
        <dbReference type="ARBA" id="ARBA00022837"/>
    </source>
</evidence>
<keyword evidence="3 17" id="KW-0813">Transport</keyword>
<dbReference type="FunFam" id="1.20.1110.10:FF:000014">
    <property type="entry name" value="Calcium-transporting ATPase"/>
    <property type="match status" value="1"/>
</dbReference>
<protein>
    <recommendedName>
        <fullName evidence="17">Calcium-transporting ATPase</fullName>
        <ecNumber evidence="17">7.2.2.10</ecNumber>
    </recommendedName>
</protein>
<keyword evidence="4" id="KW-1003">Cell membrane</keyword>
<dbReference type="Proteomes" id="UP000030762">
    <property type="component" value="Unassembled WGS sequence"/>
</dbReference>
<evidence type="ECO:0000256" key="17">
    <source>
        <dbReference type="RuleBase" id="RU361146"/>
    </source>
</evidence>
<dbReference type="GO" id="GO:0016887">
    <property type="term" value="F:ATP hydrolysis activity"/>
    <property type="evidence" value="ECO:0007669"/>
    <property type="project" value="InterPro"/>
</dbReference>
<feature type="transmembrane region" description="Helical" evidence="17">
    <location>
        <begin position="961"/>
        <end position="979"/>
    </location>
</feature>
<dbReference type="CDD" id="cd02081">
    <property type="entry name" value="P-type_ATPase_Ca_PMCA-like"/>
    <property type="match status" value="1"/>
</dbReference>
<comment type="similarity">
    <text evidence="2">Belongs to the cation transport ATPase (P-type) (TC 3.A.3) family. Type IIB subfamily.</text>
</comment>
<keyword evidence="15 17" id="KW-0406">Ion transport</keyword>
<evidence type="ECO:0000256" key="12">
    <source>
        <dbReference type="ARBA" id="ARBA00022842"/>
    </source>
</evidence>
<evidence type="ECO:0000256" key="8">
    <source>
        <dbReference type="ARBA" id="ARBA00022723"/>
    </source>
</evidence>
<dbReference type="InterPro" id="IPR036412">
    <property type="entry name" value="HAD-like_sf"/>
</dbReference>
<feature type="transmembrane region" description="Helical" evidence="17">
    <location>
        <begin position="991"/>
        <end position="1011"/>
    </location>
</feature>
<evidence type="ECO:0000256" key="15">
    <source>
        <dbReference type="ARBA" id="ARBA00023065"/>
    </source>
</evidence>
<evidence type="ECO:0000256" key="11">
    <source>
        <dbReference type="ARBA" id="ARBA00022840"/>
    </source>
</evidence>
<feature type="transmembrane region" description="Helical" evidence="17">
    <location>
        <begin position="922"/>
        <end position="941"/>
    </location>
</feature>
<evidence type="ECO:0000256" key="9">
    <source>
        <dbReference type="ARBA" id="ARBA00022741"/>
    </source>
</evidence>
<evidence type="ECO:0000256" key="1">
    <source>
        <dbReference type="ARBA" id="ARBA00004651"/>
    </source>
</evidence>
<dbReference type="GeneID" id="19952373"/>
<evidence type="ECO:0000256" key="6">
    <source>
        <dbReference type="ARBA" id="ARBA00022568"/>
    </source>
</evidence>
<comment type="subcellular location">
    <subcellularLocation>
        <location evidence="1">Cell membrane</location>
        <topology evidence="1">Multi-pass membrane protein</topology>
    </subcellularLocation>
    <subcellularLocation>
        <location evidence="17">Membrane</location>
        <topology evidence="17">Multi-pass membrane protein</topology>
    </subcellularLocation>
</comment>
<keyword evidence="14 17" id="KW-1133">Transmembrane helix</keyword>
<dbReference type="InterPro" id="IPR044492">
    <property type="entry name" value="P_typ_ATPase_HD_dom"/>
</dbReference>
<dbReference type="InterPro" id="IPR006068">
    <property type="entry name" value="ATPase_P-typ_cation-transptr_C"/>
</dbReference>
<evidence type="ECO:0000313" key="19">
    <source>
        <dbReference type="EMBL" id="EQC30590.1"/>
    </source>
</evidence>
<dbReference type="VEuPathDB" id="FungiDB:SDRG_11646"/>
<dbReference type="NCBIfam" id="TIGR01494">
    <property type="entry name" value="ATPase_P-type"/>
    <property type="match status" value="2"/>
</dbReference>
<dbReference type="Gene3D" id="3.40.1110.10">
    <property type="entry name" value="Calcium-transporting ATPase, cytoplasmic domain N"/>
    <property type="match status" value="1"/>
</dbReference>
<dbReference type="Pfam" id="PF00689">
    <property type="entry name" value="Cation_ATPase_C"/>
    <property type="match status" value="1"/>
</dbReference>
<dbReference type="SFLD" id="SFLDS00003">
    <property type="entry name" value="Haloacid_Dehalogenase"/>
    <property type="match status" value="1"/>
</dbReference>
<dbReference type="InterPro" id="IPR059000">
    <property type="entry name" value="ATPase_P-type_domA"/>
</dbReference>
<sequence length="1076" mass="116282">MKLLTGDLIRLVETPKERAAEALAALGGVEGVASSLGVALDGGLDSSNAADLAQREATYGKNYIEPEKPSTILQLMWQAFQDLTIIILSVAGVFSLVLGLVAPHHSSVPKNGTVKSGGDDEPNTAWIEGVSILFAVLIVTLVTAVNDYQKEKQFRALNAVKEDEKIKVIRNGVPAEVSKFNLLVGDIVRVDLGDILPADGLVFDENDLKIDESAMTGESILLRKNRTEAPFLLSGTKVMEGVGKMLVLCVGESSQAGIISKLIMGKGSKPTHTADEAAEDNYVSVVTPNNTDDAMLEAKAPSTKDDDDDDDDGPVSPLQGKLDRLTILIGKLGLAAAIIVFVGLVARFSIQTFAIDDKEWTKEFLSDYLGFFIIGITVLVVAIPEGLPLAVTIALAFSVKKMLLDNNLVRHLDACETMGSATTICSDKTGTLTTNRMTVVESYVGGTEFSSSADLGVALSPVAMAALCDGICLNSTAEILPPLKEGGKPEHTGNKTECALLQFAADMGVAYADVRKGGEIGHMITFSSAKKRMSVVVRVSATTCRVFTKGASEIVLELCTSQQRLDGSTIPMESHMKSHILSNVIEKYAGQAYRTLCLAYRDIDASMDDIKSWSDDEIERDLTCVAIVGIEDPVRDEVPGAIRQCNDAGIVVRMVTGDNIATAKSIALKCGILSPNDGSLVMEGTEFRRRVLDSNGNIIQSEFDKIWPMLRVLARSSPKDKYTLVSGLIASNVYPHGPQVVAVTGDGTNDAPALKKADVGFAMGICGTAVAKDASDIILMDDNFKSIVNAVKWGRNVYDSISKFLQFQLTVNLVAITIAIIGAIALEESPLSAIQLLWVNLIMDTFASLALATDSPTDALLERKPYPRTKALISRKMTKHIVGQGVFQLVVLLLLTFVPSIVNVPAGFKADREKTAFPNDPTEHYTIIFNTFVFLQLFNEINARRIHDELNVFDGFFQNKLYLGVQVIQVVLQVLIVQFGGLVFKCKALSVGQWFICLGIGALSLPVGLLLRSVHAKHMPKFFSSCSDEEPVHVPSARGKELWVRGFARLRAQIRVINAFKRSVAQRRLITDVKSV</sequence>
<feature type="transmembrane region" description="Helical" evidence="17">
    <location>
        <begin position="838"/>
        <end position="861"/>
    </location>
</feature>
<dbReference type="GO" id="GO:0005886">
    <property type="term" value="C:plasma membrane"/>
    <property type="evidence" value="ECO:0007669"/>
    <property type="project" value="UniProtKB-SubCell"/>
</dbReference>
<dbReference type="Pfam" id="PF00690">
    <property type="entry name" value="Cation_ATPase_N"/>
    <property type="match status" value="1"/>
</dbReference>
<comment type="function">
    <text evidence="17">Catalyzes the hydrolysis of ATP coupled with the transport of calcium.</text>
</comment>
<keyword evidence="8" id="KW-0479">Metal-binding</keyword>
<dbReference type="Pfam" id="PF00122">
    <property type="entry name" value="E1-E2_ATPase"/>
    <property type="match status" value="1"/>
</dbReference>
<dbReference type="GO" id="GO:0005516">
    <property type="term" value="F:calmodulin binding"/>
    <property type="evidence" value="ECO:0007669"/>
    <property type="project" value="UniProtKB-KW"/>
</dbReference>
<dbReference type="PANTHER" id="PTHR24093:SF369">
    <property type="entry name" value="CALCIUM-TRANSPORTING ATPASE"/>
    <property type="match status" value="1"/>
</dbReference>
<dbReference type="GO" id="GO:0005524">
    <property type="term" value="F:ATP binding"/>
    <property type="evidence" value="ECO:0007669"/>
    <property type="project" value="UniProtKB-KW"/>
</dbReference>
<dbReference type="InterPro" id="IPR008250">
    <property type="entry name" value="ATPase_P-typ_transduc_dom_A_sf"/>
</dbReference>
<dbReference type="eggNOG" id="KOG0204">
    <property type="taxonomic scope" value="Eukaryota"/>
</dbReference>
<dbReference type="SUPFAM" id="SSF81660">
    <property type="entry name" value="Metal cation-transporting ATPase, ATP-binding domain N"/>
    <property type="match status" value="1"/>
</dbReference>
<dbReference type="AlphaFoldDB" id="T0QAP7"/>
<dbReference type="FunFam" id="3.40.1110.10:FF:000045">
    <property type="entry name" value="Calcium-transporting ATPase"/>
    <property type="match status" value="1"/>
</dbReference>
<dbReference type="GO" id="GO:0046872">
    <property type="term" value="F:metal ion binding"/>
    <property type="evidence" value="ECO:0007669"/>
    <property type="project" value="UniProtKB-KW"/>
</dbReference>
<dbReference type="InterPro" id="IPR023298">
    <property type="entry name" value="ATPase_P-typ_TM_dom_sf"/>
</dbReference>
<dbReference type="PANTHER" id="PTHR24093">
    <property type="entry name" value="CATION TRANSPORTING ATPASE"/>
    <property type="match status" value="1"/>
</dbReference>
<feature type="transmembrane region" description="Helical" evidence="17">
    <location>
        <begin position="368"/>
        <end position="397"/>
    </location>
</feature>
<keyword evidence="9 17" id="KW-0547">Nucleotide-binding</keyword>
<dbReference type="NCBIfam" id="TIGR01517">
    <property type="entry name" value="ATPase-IIB_Ca"/>
    <property type="match status" value="1"/>
</dbReference>
<evidence type="ECO:0000259" key="18">
    <source>
        <dbReference type="SMART" id="SM00831"/>
    </source>
</evidence>
<dbReference type="OMA" id="YRMYVKG"/>
<evidence type="ECO:0000256" key="7">
    <source>
        <dbReference type="ARBA" id="ARBA00022692"/>
    </source>
</evidence>
<feature type="transmembrane region" description="Helical" evidence="17">
    <location>
        <begin position="328"/>
        <end position="348"/>
    </location>
</feature>
<accession>T0QAP7</accession>
<dbReference type="InterPro" id="IPR018303">
    <property type="entry name" value="ATPase_P-typ_P_site"/>
</dbReference>
<feature type="transmembrane region" description="Helical" evidence="17">
    <location>
        <begin position="125"/>
        <end position="145"/>
    </location>
</feature>
<dbReference type="Pfam" id="PF13246">
    <property type="entry name" value="Cation_ATPase"/>
    <property type="match status" value="1"/>
</dbReference>
<keyword evidence="10 17" id="KW-0106">Calcium</keyword>